<dbReference type="InterPro" id="IPR000980">
    <property type="entry name" value="SH2"/>
</dbReference>
<dbReference type="SMART" id="SM00252">
    <property type="entry name" value="SH2"/>
    <property type="match status" value="1"/>
</dbReference>
<dbReference type="SUPFAM" id="SSF64268">
    <property type="entry name" value="PX domain"/>
    <property type="match status" value="1"/>
</dbReference>
<dbReference type="GO" id="GO:0035091">
    <property type="term" value="F:phosphatidylinositol binding"/>
    <property type="evidence" value="ECO:0007669"/>
    <property type="project" value="InterPro"/>
</dbReference>
<dbReference type="Proteomes" id="UP000014760">
    <property type="component" value="Unassembled WGS sequence"/>
</dbReference>
<name>R7U5N4_CAPTE</name>
<dbReference type="SUPFAM" id="SSF55550">
    <property type="entry name" value="SH2 domain"/>
    <property type="match status" value="1"/>
</dbReference>
<dbReference type="PANTHER" id="PTHR15706">
    <property type="entry name" value="SH3 MULTIPLE DOMAIN"/>
    <property type="match status" value="1"/>
</dbReference>
<evidence type="ECO:0000256" key="5">
    <source>
        <dbReference type="SAM" id="MobiDB-lite"/>
    </source>
</evidence>
<dbReference type="PROSITE" id="PS50002">
    <property type="entry name" value="SH3"/>
    <property type="match status" value="3"/>
</dbReference>
<feature type="compositionally biased region" description="Low complexity" evidence="5">
    <location>
        <begin position="375"/>
        <end position="388"/>
    </location>
</feature>
<keyword evidence="1 4" id="KW-0728">SH3 domain</keyword>
<keyword evidence="3" id="KW-0727">SH2 domain</keyword>
<evidence type="ECO:0000259" key="7">
    <source>
        <dbReference type="PROSITE" id="PS50001"/>
    </source>
</evidence>
<evidence type="ECO:0000256" key="1">
    <source>
        <dbReference type="ARBA" id="ARBA00022443"/>
    </source>
</evidence>
<dbReference type="PANTHER" id="PTHR15706:SF2">
    <property type="entry name" value="SH3 AND PX DOMAIN-CONTAINING PROTEIN 2A"/>
    <property type="match status" value="1"/>
</dbReference>
<dbReference type="InterPro" id="IPR001452">
    <property type="entry name" value="SH3_domain"/>
</dbReference>
<feature type="domain" description="PX" evidence="9">
    <location>
        <begin position="16"/>
        <end position="138"/>
    </location>
</feature>
<feature type="compositionally biased region" description="Polar residues" evidence="5">
    <location>
        <begin position="142"/>
        <end position="151"/>
    </location>
</feature>
<evidence type="ECO:0000256" key="6">
    <source>
        <dbReference type="SAM" id="SignalP"/>
    </source>
</evidence>
<dbReference type="Gene3D" id="2.30.30.40">
    <property type="entry name" value="SH3 Domains"/>
    <property type="match status" value="3"/>
</dbReference>
<reference evidence="11" key="3">
    <citation type="submission" date="2015-06" db="UniProtKB">
        <authorList>
            <consortium name="EnsemblMetazoa"/>
        </authorList>
    </citation>
    <scope>IDENTIFICATION</scope>
</reference>
<keyword evidence="6" id="KW-0732">Signal</keyword>
<evidence type="ECO:0000313" key="11">
    <source>
        <dbReference type="EnsemblMetazoa" id="CapteP226195"/>
    </source>
</evidence>
<dbReference type="SMART" id="SM00326">
    <property type="entry name" value="SH3"/>
    <property type="match status" value="4"/>
</dbReference>
<feature type="region of interest" description="Disordered" evidence="5">
    <location>
        <begin position="586"/>
        <end position="606"/>
    </location>
</feature>
<evidence type="ECO:0000259" key="8">
    <source>
        <dbReference type="PROSITE" id="PS50002"/>
    </source>
</evidence>
<feature type="chain" id="PRO_5008787674" evidence="6">
    <location>
        <begin position="25"/>
        <end position="788"/>
    </location>
</feature>
<keyword evidence="12" id="KW-1185">Reference proteome</keyword>
<dbReference type="EMBL" id="AMQN01010218">
    <property type="status" value="NOT_ANNOTATED_CDS"/>
    <property type="molecule type" value="Genomic_DNA"/>
</dbReference>
<dbReference type="Pfam" id="PF00787">
    <property type="entry name" value="PX"/>
    <property type="match status" value="1"/>
</dbReference>
<dbReference type="HOGENOM" id="CLU_356121_0_0_1"/>
<dbReference type="Pfam" id="PF00018">
    <property type="entry name" value="SH3_1"/>
    <property type="match status" value="2"/>
</dbReference>
<feature type="domain" description="SH3" evidence="8">
    <location>
        <begin position="479"/>
        <end position="546"/>
    </location>
</feature>
<feature type="region of interest" description="Disordered" evidence="5">
    <location>
        <begin position="340"/>
        <end position="359"/>
    </location>
</feature>
<dbReference type="InterPro" id="IPR036871">
    <property type="entry name" value="PX_dom_sf"/>
</dbReference>
<reference evidence="12" key="1">
    <citation type="submission" date="2012-12" db="EMBL/GenBank/DDBJ databases">
        <authorList>
            <person name="Hellsten U."/>
            <person name="Grimwood J."/>
            <person name="Chapman J.A."/>
            <person name="Shapiro H."/>
            <person name="Aerts A."/>
            <person name="Otillar R.P."/>
            <person name="Terry A.Y."/>
            <person name="Boore J.L."/>
            <person name="Simakov O."/>
            <person name="Marletaz F."/>
            <person name="Cho S.-J."/>
            <person name="Edsinger-Gonzales E."/>
            <person name="Havlak P."/>
            <person name="Kuo D.-H."/>
            <person name="Larsson T."/>
            <person name="Lv J."/>
            <person name="Arendt D."/>
            <person name="Savage R."/>
            <person name="Osoegawa K."/>
            <person name="de Jong P."/>
            <person name="Lindberg D.R."/>
            <person name="Seaver E.C."/>
            <person name="Weisblat D.A."/>
            <person name="Putnam N.H."/>
            <person name="Grigoriev I.V."/>
            <person name="Rokhsar D.S."/>
        </authorList>
    </citation>
    <scope>NUCLEOTIDE SEQUENCE</scope>
    <source>
        <strain evidence="12">I ESC-2004</strain>
    </source>
</reference>
<dbReference type="OMA" id="YITTHAY"/>
<evidence type="ECO:0000256" key="3">
    <source>
        <dbReference type="PROSITE-ProRule" id="PRU00191"/>
    </source>
</evidence>
<reference evidence="10 12" key="2">
    <citation type="journal article" date="2013" name="Nature">
        <title>Insights into bilaterian evolution from three spiralian genomes.</title>
        <authorList>
            <person name="Simakov O."/>
            <person name="Marletaz F."/>
            <person name="Cho S.J."/>
            <person name="Edsinger-Gonzales E."/>
            <person name="Havlak P."/>
            <person name="Hellsten U."/>
            <person name="Kuo D.H."/>
            <person name="Larsson T."/>
            <person name="Lv J."/>
            <person name="Arendt D."/>
            <person name="Savage R."/>
            <person name="Osoegawa K."/>
            <person name="de Jong P."/>
            <person name="Grimwood J."/>
            <person name="Chapman J.A."/>
            <person name="Shapiro H."/>
            <person name="Aerts A."/>
            <person name="Otillar R.P."/>
            <person name="Terry A.Y."/>
            <person name="Boore J.L."/>
            <person name="Grigoriev I.V."/>
            <person name="Lindberg D.R."/>
            <person name="Seaver E.C."/>
            <person name="Weisblat D.A."/>
            <person name="Putnam N.H."/>
            <person name="Rokhsar D.S."/>
        </authorList>
    </citation>
    <scope>NUCLEOTIDE SEQUENCE</scope>
    <source>
        <strain evidence="10 12">I ESC-2004</strain>
    </source>
</reference>
<dbReference type="Gene3D" id="3.30.1520.10">
    <property type="entry name" value="Phox-like domain"/>
    <property type="match status" value="1"/>
</dbReference>
<protein>
    <submittedName>
        <fullName evidence="10 11">Uncharacterized protein</fullName>
    </submittedName>
</protein>
<feature type="domain" description="SH3" evidence="8">
    <location>
        <begin position="182"/>
        <end position="248"/>
    </location>
</feature>
<dbReference type="SUPFAM" id="SSF50044">
    <property type="entry name" value="SH3-domain"/>
    <property type="match status" value="4"/>
</dbReference>
<dbReference type="Pfam" id="PF00017">
    <property type="entry name" value="SH2"/>
    <property type="match status" value="1"/>
</dbReference>
<feature type="domain" description="SH3" evidence="8">
    <location>
        <begin position="260"/>
        <end position="319"/>
    </location>
</feature>
<dbReference type="InterPro" id="IPR051228">
    <property type="entry name" value="NADPH_Oxidase/PX-Domain"/>
</dbReference>
<evidence type="ECO:0000256" key="2">
    <source>
        <dbReference type="ARBA" id="ARBA00022737"/>
    </source>
</evidence>
<feature type="region of interest" description="Disordered" evidence="5">
    <location>
        <begin position="369"/>
        <end position="388"/>
    </location>
</feature>
<feature type="region of interest" description="Disordered" evidence="5">
    <location>
        <begin position="672"/>
        <end position="696"/>
    </location>
</feature>
<dbReference type="EMBL" id="KB307321">
    <property type="protein sequence ID" value="ELT99001.1"/>
    <property type="molecule type" value="Genomic_DNA"/>
</dbReference>
<dbReference type="InterPro" id="IPR036860">
    <property type="entry name" value="SH2_dom_sf"/>
</dbReference>
<evidence type="ECO:0000313" key="10">
    <source>
        <dbReference type="EMBL" id="ELT99001.1"/>
    </source>
</evidence>
<feature type="signal peptide" evidence="6">
    <location>
        <begin position="1"/>
        <end position="24"/>
    </location>
</feature>
<dbReference type="SMART" id="SM00312">
    <property type="entry name" value="PX"/>
    <property type="match status" value="1"/>
</dbReference>
<dbReference type="InterPro" id="IPR036028">
    <property type="entry name" value="SH3-like_dom_sf"/>
</dbReference>
<feature type="compositionally biased region" description="Basic and acidic residues" evidence="5">
    <location>
        <begin position="683"/>
        <end position="696"/>
    </location>
</feature>
<proteinExistence type="predicted"/>
<dbReference type="GO" id="GO:0005737">
    <property type="term" value="C:cytoplasm"/>
    <property type="evidence" value="ECO:0007669"/>
    <property type="project" value="TreeGrafter"/>
</dbReference>
<dbReference type="PRINTS" id="PR00401">
    <property type="entry name" value="SH2DOMAIN"/>
</dbReference>
<dbReference type="CDD" id="cd00173">
    <property type="entry name" value="SH2"/>
    <property type="match status" value="1"/>
</dbReference>
<dbReference type="AlphaFoldDB" id="R7U5N4"/>
<organism evidence="10">
    <name type="scientific">Capitella teleta</name>
    <name type="common">Polychaete worm</name>
    <dbReference type="NCBI Taxonomy" id="283909"/>
    <lineage>
        <taxon>Eukaryota</taxon>
        <taxon>Metazoa</taxon>
        <taxon>Spiralia</taxon>
        <taxon>Lophotrochozoa</taxon>
        <taxon>Annelida</taxon>
        <taxon>Polychaeta</taxon>
        <taxon>Sedentaria</taxon>
        <taxon>Scolecida</taxon>
        <taxon>Capitellidae</taxon>
        <taxon>Capitella</taxon>
    </lineage>
</organism>
<dbReference type="Gene3D" id="3.30.505.10">
    <property type="entry name" value="SH2 domain"/>
    <property type="match status" value="1"/>
</dbReference>
<evidence type="ECO:0000256" key="4">
    <source>
        <dbReference type="PROSITE-ProRule" id="PRU00192"/>
    </source>
</evidence>
<feature type="domain" description="SH2" evidence="7">
    <location>
        <begin position="703"/>
        <end position="779"/>
    </location>
</feature>
<feature type="region of interest" description="Disordered" evidence="5">
    <location>
        <begin position="142"/>
        <end position="184"/>
    </location>
</feature>
<keyword evidence="2" id="KW-0677">Repeat</keyword>
<evidence type="ECO:0000313" key="12">
    <source>
        <dbReference type="Proteomes" id="UP000014760"/>
    </source>
</evidence>
<accession>R7U5N4</accession>
<sequence>MSVKCCSLLTSLSLSLSLSPAVPSDRLTGCKHTEDEVYILLVHWNDGTPRHIFRSYTAFFDFRASLKEQLHNRKEIRIPELPALKWFERGILNSMKAGVMEKKRTHIEDFCQNVLRMPKDIVRGPTVQSFFKPWMNDEDPNLHSSFYTPSPRSKRTAAAAAATDRDRPQNGSVKLKNTADESPEQLYTATSTYDKRRSGEVSLKQGDLVDVIQKDLSGWWFVHVEGTGQEGTGQEGWAPGAYLESNSADLASEAEVHQPGSLGKFRTLVAYRGSCEDELSYGKGEEVEVLSVNMDGWWTIKYKGESGITPATNLEQITNSEDDVVRRDKSNNIARTLYQHHSIYKKRSPPPRKVENDPSHLYARVDKQRAKLKVPGSPHDSSLGSDLSLDNNIPLAGTRNSSPPSAAKKIVRNPTLNYTEIEFDSGSDRKMVLRQESGVIYTEVLPIGQEDGNNSGQERVATYENVTLFDDAIKLNSAEKPRYYIAVQPHTPSSRGGLPLAAGDVILVESESGCRVEAILCSTDQSRTHSLRRGWVPREILEDFLPEVIDWPSGHQAPVVAPHKSQMEKAKSVDADDLDLHVSIPPPASASPTHSPVISPLRSCQPPPPPVESGVIVLEAICNYESKEPSTASFDVGDTAIKVKDSPSGWMCVRLHNKVTWVPGKYWREKMVNSSQSDQVKPVTKDSDKRKKSRSSDYRAGPWFMGVMNRVDCENLLLDRAEDKGFVIRASTNRVGDYTLSVRYGDRVRHFPIVHTEAGQYCIGKYNFKDLTKVVHYYQGNPLFNHYQ</sequence>
<dbReference type="STRING" id="283909.R7U5N4"/>
<dbReference type="OrthoDB" id="6288715at2759"/>
<gene>
    <name evidence="10" type="ORF">CAPTEDRAFT_226195</name>
</gene>
<evidence type="ECO:0000259" key="9">
    <source>
        <dbReference type="PROSITE" id="PS50195"/>
    </source>
</evidence>
<dbReference type="EnsemblMetazoa" id="CapteT226195">
    <property type="protein sequence ID" value="CapteP226195"/>
    <property type="gene ID" value="CapteG226195"/>
</dbReference>
<dbReference type="PROSITE" id="PS50195">
    <property type="entry name" value="PX"/>
    <property type="match status" value="1"/>
</dbReference>
<dbReference type="PROSITE" id="PS50001">
    <property type="entry name" value="SH2"/>
    <property type="match status" value="1"/>
</dbReference>
<dbReference type="InterPro" id="IPR001683">
    <property type="entry name" value="PX_dom"/>
</dbReference>